<keyword evidence="2" id="KW-1185">Reference proteome</keyword>
<accession>A0A2G5B3K7</accession>
<dbReference type="AlphaFoldDB" id="A0A2G5B3K7"/>
<organism evidence="1 2">
    <name type="scientific">Coemansia reversa (strain ATCC 12441 / NRRL 1564)</name>
    <dbReference type="NCBI Taxonomy" id="763665"/>
    <lineage>
        <taxon>Eukaryota</taxon>
        <taxon>Fungi</taxon>
        <taxon>Fungi incertae sedis</taxon>
        <taxon>Zoopagomycota</taxon>
        <taxon>Kickxellomycotina</taxon>
        <taxon>Kickxellomycetes</taxon>
        <taxon>Kickxellales</taxon>
        <taxon>Kickxellaceae</taxon>
        <taxon>Coemansia</taxon>
    </lineage>
</organism>
<dbReference type="EMBL" id="KZ303530">
    <property type="protein sequence ID" value="PIA13598.1"/>
    <property type="molecule type" value="Genomic_DNA"/>
</dbReference>
<reference evidence="1 2" key="1">
    <citation type="journal article" date="2015" name="Genome Biol. Evol.">
        <title>Phylogenomic analyses indicate that early fungi evolved digesting cell walls of algal ancestors of land plants.</title>
        <authorList>
            <person name="Chang Y."/>
            <person name="Wang S."/>
            <person name="Sekimoto S."/>
            <person name="Aerts A.L."/>
            <person name="Choi C."/>
            <person name="Clum A."/>
            <person name="LaButti K.M."/>
            <person name="Lindquist E.A."/>
            <person name="Yee Ngan C."/>
            <person name="Ohm R.A."/>
            <person name="Salamov A.A."/>
            <person name="Grigoriev I.V."/>
            <person name="Spatafora J.W."/>
            <person name="Berbee M.L."/>
        </authorList>
    </citation>
    <scope>NUCLEOTIDE SEQUENCE [LARGE SCALE GENOMIC DNA]</scope>
    <source>
        <strain evidence="1 2">NRRL 1564</strain>
    </source>
</reference>
<evidence type="ECO:0000313" key="1">
    <source>
        <dbReference type="EMBL" id="PIA13598.1"/>
    </source>
</evidence>
<proteinExistence type="predicted"/>
<gene>
    <name evidence="1" type="ORF">COEREDRAFT_11192</name>
</gene>
<sequence length="154" mass="16987">MPPAPALIWFASKPAIQLPGSRFKPRLGLSLPPSPQIPITLPIPAASTWRPNASPSFLQAPPPPVIRVRRRFQGSPSPIQVTYENPAFQEPDCLRLCCDRPFEIPQPVMTHRTRCIRGDPYSAFGITLVPQSSSPGVNVKMVLAFIINNRVESL</sequence>
<name>A0A2G5B3K7_COERN</name>
<protein>
    <submittedName>
        <fullName evidence="1">Uncharacterized protein</fullName>
    </submittedName>
</protein>
<evidence type="ECO:0000313" key="2">
    <source>
        <dbReference type="Proteomes" id="UP000242474"/>
    </source>
</evidence>
<dbReference type="Proteomes" id="UP000242474">
    <property type="component" value="Unassembled WGS sequence"/>
</dbReference>